<dbReference type="Gene3D" id="1.10.405.10">
    <property type="entry name" value="Guanine Nucleotide Dissociation Inhibitor, domain 1"/>
    <property type="match status" value="1"/>
</dbReference>
<dbReference type="Gene3D" id="3.90.660.10">
    <property type="match status" value="1"/>
</dbReference>
<dbReference type="PANTHER" id="PTHR43563:SF1">
    <property type="entry name" value="AMINE OXIDASE [FLAVIN-CONTAINING] B"/>
    <property type="match status" value="1"/>
</dbReference>
<accession>A0A6J6NFH3</accession>
<keyword evidence="3" id="KW-0560">Oxidoreductase</keyword>
<gene>
    <name evidence="5" type="ORF">UFOPK2295_01557</name>
</gene>
<comment type="cofactor">
    <cofactor evidence="1">
        <name>FAD</name>
        <dbReference type="ChEBI" id="CHEBI:57692"/>
    </cofactor>
</comment>
<evidence type="ECO:0000256" key="3">
    <source>
        <dbReference type="ARBA" id="ARBA00023002"/>
    </source>
</evidence>
<dbReference type="EMBL" id="CAEZWV010000045">
    <property type="protein sequence ID" value="CAB4683654.1"/>
    <property type="molecule type" value="Genomic_DNA"/>
</dbReference>
<evidence type="ECO:0000256" key="2">
    <source>
        <dbReference type="ARBA" id="ARBA00005995"/>
    </source>
</evidence>
<protein>
    <submittedName>
        <fullName evidence="5">Unannotated protein</fullName>
    </submittedName>
</protein>
<dbReference type="InterPro" id="IPR002937">
    <property type="entry name" value="Amino_oxidase"/>
</dbReference>
<dbReference type="InterPro" id="IPR050703">
    <property type="entry name" value="Flavin_MAO"/>
</dbReference>
<organism evidence="5">
    <name type="scientific">freshwater metagenome</name>
    <dbReference type="NCBI Taxonomy" id="449393"/>
    <lineage>
        <taxon>unclassified sequences</taxon>
        <taxon>metagenomes</taxon>
        <taxon>ecological metagenomes</taxon>
    </lineage>
</organism>
<dbReference type="PANTHER" id="PTHR43563">
    <property type="entry name" value="AMINE OXIDASE"/>
    <property type="match status" value="1"/>
</dbReference>
<dbReference type="InterPro" id="IPR001613">
    <property type="entry name" value="Flavin_amine_oxidase"/>
</dbReference>
<dbReference type="InterPro" id="IPR036188">
    <property type="entry name" value="FAD/NAD-bd_sf"/>
</dbReference>
<dbReference type="SUPFAM" id="SSF54373">
    <property type="entry name" value="FAD-linked reductases, C-terminal domain"/>
    <property type="match status" value="1"/>
</dbReference>
<dbReference type="SUPFAM" id="SSF51905">
    <property type="entry name" value="FAD/NAD(P)-binding domain"/>
    <property type="match status" value="1"/>
</dbReference>
<dbReference type="Gene3D" id="3.50.50.60">
    <property type="entry name" value="FAD/NAD(P)-binding domain"/>
    <property type="match status" value="1"/>
</dbReference>
<dbReference type="Pfam" id="PF01593">
    <property type="entry name" value="Amino_oxidase"/>
    <property type="match status" value="1"/>
</dbReference>
<sequence>MKVVVVGAGLAGLSASRRLVASGVEVEVLEARDRVGGRTLNHVFSDGSIVEVGGQWVGPTQDHALALIDELGLTTFDTYDEGDYIVSLKGKIKKFTGDTFGLPPHVLVEVGISQKRLERMAAKVPLDEPWASPKAAEWDGQTLETWLRQHLRFEQSRDFWRAITAAIFSAEATEISLLHFLFYCHSGGMLDRLMGTAEGAQKSRIVGGSQLISETMANQLGNHLHLNEPVVSISQSDQGVIVRTTQSEYSADAAIVTIPQHLIGAIAFTPPLPTARQQLVQNVPMGAVIKIIATYDTPFWRDDKMSGFGVSLDHPVSITFDNSPPDGRSGMLLGFFEGAHARKASSLSVQERREIFLNTLVDLFGPAAASPNEVVELDWTAEQWSGGCYGGHLGPGVWTQLGEELTRPFGLIEWAGTETAAEWNGYMDGAISSGYLAADRVIAKSRR</sequence>
<proteinExistence type="inferred from homology"/>
<dbReference type="AlphaFoldDB" id="A0A6J6NFH3"/>
<name>A0A6J6NFH3_9ZZZZ</name>
<evidence type="ECO:0000313" key="5">
    <source>
        <dbReference type="EMBL" id="CAB4683654.1"/>
    </source>
</evidence>
<evidence type="ECO:0000256" key="1">
    <source>
        <dbReference type="ARBA" id="ARBA00001974"/>
    </source>
</evidence>
<dbReference type="PRINTS" id="PR00757">
    <property type="entry name" value="AMINEOXDASEF"/>
</dbReference>
<evidence type="ECO:0000259" key="4">
    <source>
        <dbReference type="Pfam" id="PF01593"/>
    </source>
</evidence>
<feature type="domain" description="Amine oxidase" evidence="4">
    <location>
        <begin position="10"/>
        <end position="442"/>
    </location>
</feature>
<comment type="similarity">
    <text evidence="2">Belongs to the flavin monoamine oxidase family.</text>
</comment>
<reference evidence="5" key="1">
    <citation type="submission" date="2020-05" db="EMBL/GenBank/DDBJ databases">
        <authorList>
            <person name="Chiriac C."/>
            <person name="Salcher M."/>
            <person name="Ghai R."/>
            <person name="Kavagutti S V."/>
        </authorList>
    </citation>
    <scope>NUCLEOTIDE SEQUENCE</scope>
</reference>
<dbReference type="GO" id="GO:0016491">
    <property type="term" value="F:oxidoreductase activity"/>
    <property type="evidence" value="ECO:0007669"/>
    <property type="project" value="UniProtKB-KW"/>
</dbReference>